<gene>
    <name evidence="3" type="ORF">SNE35_15885</name>
</gene>
<feature type="region of interest" description="Disordered" evidence="2">
    <location>
        <begin position="1001"/>
        <end position="1024"/>
    </location>
</feature>
<evidence type="ECO:0000256" key="2">
    <source>
        <dbReference type="SAM" id="MobiDB-lite"/>
    </source>
</evidence>
<proteinExistence type="predicted"/>
<protein>
    <submittedName>
        <fullName evidence="3">Uncharacterized protein</fullName>
    </submittedName>
</protein>
<keyword evidence="1" id="KW-0175">Coiled coil</keyword>
<sequence>MPDPTLSEAAKWCEEARKKLKLKGGAYKPTKGEANIKKEGAALQKNLKALQGLDSDAAASFEQLFIGLASQLNKAAEAGDSAGVAIAAEDLALLNLRVQVDLAKSAKKPDRGAVTKAENALAEKMKQFEQRYLQALPLCEQKLRDLRAVPYAVVTAVETNINEAKAAGPGRKDWAAAVGLLNTVNALFESAKKTAEDWKKVELKHAAQEQHYKSKTTKLGEVLVELTMVPSAQAACATIRKAQNAGVLALEPPSGCPLTIKFYDDGYKAIVAIIPKTKVFHKEALEAASKTDKAMAKDSDISKAVEATRKAMVALRTPPALLLTMSAAEPHELEISKAELLSIQSGKKEFGIKRLNELTGQLTGLKNTLEPLRTSCLKKTQDAENAMGALLSAASTSDERDALARLQKRLDDAGVAVAALEFQEADNALTQLVSELNTLLSNSTTTPDAMKAKWDAIAKPGGRLDNARRRIGELQKLLQESPIPGAKGLGDGSYADILDRELTKIENMAKLDKAWARAVTRFNEISKEIVNHRNRQKDVGKFITERDKLAAPVALQIKAAEAALQKLRDALAKVPNSGNTLALAADELAQAQQLWEDRATRAGNATELAADQALATFKRLTDKFNGFTASPEALNQAVADGRDDAAMKEFEQLAGPVEEALVALRQRDGTAAALHAKTLAGLRGELKAKTDLHGQDNPREKLKRLSLLVTEAVKTAQDQLNAATLAAKTEYDKVNQQLVALRKLGAKSLGRGNRDLFTPFFDKLEQELKDLLGMVNSPSINTAKAALSELQAMSARATKLQQEVEAQGKQGASGIAQGLLDEPTDDEDLGLSQLFSDEPVEERATPNFRLVLEAVRLITKSLEDANLATCLPAQKLQLDTDFTTLQESIYEDDPTTSFEALRELHRRVTETIGRAATAMELREQFKLNLVTVQQHFQTLGGYKVDTWAGKLHKLRSEPTAYLGELDQRIVAAKSLTKTPQKEQRALDDLAKIDQEMLAVISTDTDTDEQRQEKQEKRVEQEKAAQARAHQKELEKVKWKALVTDFENMDLDRATKAVDGADGGDDTQITDLKKMLKQAKGIFDDSGNFVGAVELLNSAKQYAARVIAHPMGLKAAARDELPKVRQHWHDAVLAFNNSVDAVTSAISSADDDIDMSGLFGGDDEEDEAAKKRVAEAVKKSVSMLEGLKGLFNANIMNAPIAVLTSDQKAPIKRAAREQAMQHVNAYKDLLRTDPVLLKLMQKDRPFGTVDFYGLNAALRDLDLNIQRAV</sequence>
<accession>A0ABU5DI73</accession>
<comment type="caution">
    <text evidence="3">The sequence shown here is derived from an EMBL/GenBank/DDBJ whole genome shotgun (WGS) entry which is preliminary data.</text>
</comment>
<evidence type="ECO:0000313" key="3">
    <source>
        <dbReference type="EMBL" id="MDY0746002.1"/>
    </source>
</evidence>
<dbReference type="Proteomes" id="UP001285263">
    <property type="component" value="Unassembled WGS sequence"/>
</dbReference>
<organism evidence="3 4">
    <name type="scientific">Roseateles agri</name>
    <dbReference type="NCBI Taxonomy" id="3098619"/>
    <lineage>
        <taxon>Bacteria</taxon>
        <taxon>Pseudomonadati</taxon>
        <taxon>Pseudomonadota</taxon>
        <taxon>Betaproteobacteria</taxon>
        <taxon>Burkholderiales</taxon>
        <taxon>Sphaerotilaceae</taxon>
        <taxon>Roseateles</taxon>
    </lineage>
</organism>
<evidence type="ECO:0000313" key="4">
    <source>
        <dbReference type="Proteomes" id="UP001285263"/>
    </source>
</evidence>
<reference evidence="3 4" key="1">
    <citation type="submission" date="2023-11" db="EMBL/GenBank/DDBJ databases">
        <title>Paucibacter sp. nov., isolated from fresh soil in Korea.</title>
        <authorList>
            <person name="Le N.T.T."/>
        </authorList>
    </citation>
    <scope>NUCLEOTIDE SEQUENCE [LARGE SCALE GENOMIC DNA]</scope>
    <source>
        <strain evidence="3 4">R3-3</strain>
    </source>
</reference>
<feature type="compositionally biased region" description="Basic and acidic residues" evidence="2">
    <location>
        <begin position="1007"/>
        <end position="1024"/>
    </location>
</feature>
<keyword evidence="4" id="KW-1185">Reference proteome</keyword>
<evidence type="ECO:0000256" key="1">
    <source>
        <dbReference type="SAM" id="Coils"/>
    </source>
</evidence>
<dbReference type="EMBL" id="JAXCLA010000005">
    <property type="protein sequence ID" value="MDY0746002.1"/>
    <property type="molecule type" value="Genomic_DNA"/>
</dbReference>
<dbReference type="RefSeq" id="WP_320423905.1">
    <property type="nucleotide sequence ID" value="NZ_JAXCLA010000005.1"/>
</dbReference>
<name>A0ABU5DI73_9BURK</name>
<feature type="coiled-coil region" evidence="1">
    <location>
        <begin position="783"/>
        <end position="810"/>
    </location>
</feature>